<dbReference type="AlphaFoldDB" id="A0A0F5FHA8"/>
<feature type="domain" description="Transglutaminase-like" evidence="1">
    <location>
        <begin position="160"/>
        <end position="220"/>
    </location>
</feature>
<dbReference type="Gene3D" id="3.10.620.30">
    <property type="match status" value="1"/>
</dbReference>
<sequence length="278" mass="30655">MRFSVGCEIGYDLQSQSTLIFNISAMQGGRQRILSERLTISPDLVADEKTAADSGNRFVRLTSDPGEVRLRYEAEVELAPLHNEPESVDEVPVAKLPLETLTFLNPSRYCPSDQLARFASRQFGNIAPGFGRVTEICNWINSEVDYLAGSSDTTTTAADTFAMRAGVCRDFAHLGITFCRALGIPARLVSCYAWQLEPQDFHAVFEAWLGDRWYLFDPTRMAALDGMVRIGCGRDAADTAFATIYGSVISQPIRVWSEALDGDTSAQWTTDAVSVTRS</sequence>
<dbReference type="InterPro" id="IPR002931">
    <property type="entry name" value="Transglutaminase-like"/>
</dbReference>
<dbReference type="SMART" id="SM00460">
    <property type="entry name" value="TGc"/>
    <property type="match status" value="1"/>
</dbReference>
<dbReference type="SUPFAM" id="SSF54001">
    <property type="entry name" value="Cysteine proteinases"/>
    <property type="match status" value="1"/>
</dbReference>
<evidence type="ECO:0000313" key="3">
    <source>
        <dbReference type="Proteomes" id="UP000033649"/>
    </source>
</evidence>
<dbReference type="RefSeq" id="WP_046106338.1">
    <property type="nucleotide sequence ID" value="NZ_JZEY01000061.1"/>
</dbReference>
<reference evidence="2 3" key="1">
    <citation type="submission" date="2015-03" db="EMBL/GenBank/DDBJ databases">
        <authorList>
            <person name="Hassan Y."/>
            <person name="Lepp D."/>
            <person name="Li X.-Z."/>
            <person name="Zhou T."/>
        </authorList>
    </citation>
    <scope>NUCLEOTIDE SEQUENCE [LARGE SCALE GENOMIC DNA]</scope>
    <source>
        <strain evidence="2 3">IPL18</strain>
    </source>
</reference>
<keyword evidence="3" id="KW-1185">Reference proteome</keyword>
<organism evidence="2 3">
    <name type="scientific">Devosia chinhatensis</name>
    <dbReference type="NCBI Taxonomy" id="429727"/>
    <lineage>
        <taxon>Bacteria</taxon>
        <taxon>Pseudomonadati</taxon>
        <taxon>Pseudomonadota</taxon>
        <taxon>Alphaproteobacteria</taxon>
        <taxon>Hyphomicrobiales</taxon>
        <taxon>Devosiaceae</taxon>
        <taxon>Devosia</taxon>
    </lineage>
</organism>
<dbReference type="InterPro" id="IPR038765">
    <property type="entry name" value="Papain-like_cys_pep_sf"/>
</dbReference>
<protein>
    <submittedName>
        <fullName evidence="2">Transglutaminase</fullName>
    </submittedName>
</protein>
<dbReference type="Pfam" id="PF21295">
    <property type="entry name" value="Bact_transglu_N_2"/>
    <property type="match status" value="1"/>
</dbReference>
<dbReference type="Proteomes" id="UP000033649">
    <property type="component" value="Unassembled WGS sequence"/>
</dbReference>
<evidence type="ECO:0000313" key="2">
    <source>
        <dbReference type="EMBL" id="KKB08279.1"/>
    </source>
</evidence>
<dbReference type="PANTHER" id="PTHR33490:SF12">
    <property type="entry name" value="BLL5557 PROTEIN"/>
    <property type="match status" value="1"/>
</dbReference>
<gene>
    <name evidence="2" type="ORF">VE26_13070</name>
</gene>
<evidence type="ECO:0000259" key="1">
    <source>
        <dbReference type="SMART" id="SM00460"/>
    </source>
</evidence>
<dbReference type="InterPro" id="IPR048930">
    <property type="entry name" value="Bact_transglu_N_2"/>
</dbReference>
<dbReference type="Pfam" id="PF01841">
    <property type="entry name" value="Transglut_core"/>
    <property type="match status" value="1"/>
</dbReference>
<dbReference type="OrthoDB" id="5438043at2"/>
<dbReference type="PANTHER" id="PTHR33490">
    <property type="entry name" value="BLR5614 PROTEIN-RELATED"/>
    <property type="match status" value="1"/>
</dbReference>
<proteinExistence type="predicted"/>
<accession>A0A0F5FHA8</accession>
<dbReference type="PATRIC" id="fig|429727.3.peg.2683"/>
<comment type="caution">
    <text evidence="2">The sequence shown here is derived from an EMBL/GenBank/DDBJ whole genome shotgun (WGS) entry which is preliminary data.</text>
</comment>
<dbReference type="Gene3D" id="2.60.40.2250">
    <property type="match status" value="1"/>
</dbReference>
<dbReference type="STRING" id="429727.VE26_13070"/>
<name>A0A0F5FHA8_9HYPH</name>
<dbReference type="EMBL" id="JZEY01000061">
    <property type="protein sequence ID" value="KKB08279.1"/>
    <property type="molecule type" value="Genomic_DNA"/>
</dbReference>